<evidence type="ECO:0000313" key="3">
    <source>
        <dbReference type="Proteomes" id="UP000001075"/>
    </source>
</evidence>
<organism evidence="2 3">
    <name type="scientific">Cricetulus griseus</name>
    <name type="common">Chinese hamster</name>
    <name type="synonym">Cricetulus barabensis griseus</name>
    <dbReference type="NCBI Taxonomy" id="10029"/>
    <lineage>
        <taxon>Eukaryota</taxon>
        <taxon>Metazoa</taxon>
        <taxon>Chordata</taxon>
        <taxon>Craniata</taxon>
        <taxon>Vertebrata</taxon>
        <taxon>Euteleostomi</taxon>
        <taxon>Mammalia</taxon>
        <taxon>Eutheria</taxon>
        <taxon>Euarchontoglires</taxon>
        <taxon>Glires</taxon>
        <taxon>Rodentia</taxon>
        <taxon>Myomorpha</taxon>
        <taxon>Muroidea</taxon>
        <taxon>Cricetidae</taxon>
        <taxon>Cricetinae</taxon>
        <taxon>Cricetulus</taxon>
    </lineage>
</organism>
<sequence length="90" mass="10394">MLPIVTLGQQHSLWLPKLENAVDQNFKGNTLPFANQSPPTPRKRKGPRHVWKEVRRRRILEMVENGSYISVFVVNFVFKIGKSPLAAKRE</sequence>
<dbReference type="Proteomes" id="UP000001075">
    <property type="component" value="Unassembled WGS sequence"/>
</dbReference>
<protein>
    <submittedName>
        <fullName evidence="2">Uncharacterized protein</fullName>
    </submittedName>
</protein>
<evidence type="ECO:0000313" key="2">
    <source>
        <dbReference type="EMBL" id="EGW09556.1"/>
    </source>
</evidence>
<evidence type="ECO:0000256" key="1">
    <source>
        <dbReference type="SAM" id="MobiDB-lite"/>
    </source>
</evidence>
<name>G3HKZ0_CRIGR</name>
<dbReference type="InParanoid" id="G3HKZ0"/>
<reference evidence="3" key="1">
    <citation type="journal article" date="2011" name="Nat. Biotechnol.">
        <title>The genomic sequence of the Chinese hamster ovary (CHO)-K1 cell line.</title>
        <authorList>
            <person name="Xu X."/>
            <person name="Nagarajan H."/>
            <person name="Lewis N.E."/>
            <person name="Pan S."/>
            <person name="Cai Z."/>
            <person name="Liu X."/>
            <person name="Chen W."/>
            <person name="Xie M."/>
            <person name="Wang W."/>
            <person name="Hammond S."/>
            <person name="Andersen M.R."/>
            <person name="Neff N."/>
            <person name="Passarelli B."/>
            <person name="Koh W."/>
            <person name="Fan H.C."/>
            <person name="Wang J."/>
            <person name="Gui Y."/>
            <person name="Lee K.H."/>
            <person name="Betenbaugh M.J."/>
            <person name="Quake S.R."/>
            <person name="Famili I."/>
            <person name="Palsson B.O."/>
            <person name="Wang J."/>
        </authorList>
    </citation>
    <scope>NUCLEOTIDE SEQUENCE [LARGE SCALE GENOMIC DNA]</scope>
    <source>
        <strain evidence="3">CHO K1 cell line</strain>
    </source>
</reference>
<accession>G3HKZ0</accession>
<gene>
    <name evidence="2" type="ORF">I79_011373</name>
</gene>
<feature type="region of interest" description="Disordered" evidence="1">
    <location>
        <begin position="29"/>
        <end position="49"/>
    </location>
</feature>
<dbReference type="EMBL" id="JH000474">
    <property type="protein sequence ID" value="EGW09556.1"/>
    <property type="molecule type" value="Genomic_DNA"/>
</dbReference>
<dbReference type="AlphaFoldDB" id="G3HKZ0"/>
<proteinExistence type="predicted"/>